<gene>
    <name evidence="3" type="ORF">SDJN03_23791</name>
</gene>
<organism evidence="3 4">
    <name type="scientific">Cucurbita argyrosperma subsp. sororia</name>
    <dbReference type="NCBI Taxonomy" id="37648"/>
    <lineage>
        <taxon>Eukaryota</taxon>
        <taxon>Viridiplantae</taxon>
        <taxon>Streptophyta</taxon>
        <taxon>Embryophyta</taxon>
        <taxon>Tracheophyta</taxon>
        <taxon>Spermatophyta</taxon>
        <taxon>Magnoliopsida</taxon>
        <taxon>eudicotyledons</taxon>
        <taxon>Gunneridae</taxon>
        <taxon>Pentapetalae</taxon>
        <taxon>rosids</taxon>
        <taxon>fabids</taxon>
        <taxon>Cucurbitales</taxon>
        <taxon>Cucurbitaceae</taxon>
        <taxon>Cucurbiteae</taxon>
        <taxon>Cucurbita</taxon>
    </lineage>
</organism>
<evidence type="ECO:0000256" key="2">
    <source>
        <dbReference type="SAM" id="Phobius"/>
    </source>
</evidence>
<reference evidence="3 4" key="1">
    <citation type="journal article" date="2021" name="Hortic Res">
        <title>The domestication of Cucurbita argyrosperma as revealed by the genome of its wild relative.</title>
        <authorList>
            <person name="Barrera-Redondo J."/>
            <person name="Sanchez-de la Vega G."/>
            <person name="Aguirre-Liguori J.A."/>
            <person name="Castellanos-Morales G."/>
            <person name="Gutierrez-Guerrero Y.T."/>
            <person name="Aguirre-Dugua X."/>
            <person name="Aguirre-Planter E."/>
            <person name="Tenaillon M.I."/>
            <person name="Lira-Saade R."/>
            <person name="Eguiarte L.E."/>
        </authorList>
    </citation>
    <scope>NUCLEOTIDE SEQUENCE [LARGE SCALE GENOMIC DNA]</scope>
    <source>
        <strain evidence="3">JBR-2021</strain>
    </source>
</reference>
<keyword evidence="2" id="KW-0472">Membrane</keyword>
<protein>
    <submittedName>
        <fullName evidence="3">Uncharacterized protein</fullName>
    </submittedName>
</protein>
<keyword evidence="4" id="KW-1185">Reference proteome</keyword>
<comment type="caution">
    <text evidence="3">The sequence shown here is derived from an EMBL/GenBank/DDBJ whole genome shotgun (WGS) entry which is preliminary data.</text>
</comment>
<feature type="transmembrane region" description="Helical" evidence="2">
    <location>
        <begin position="61"/>
        <end position="83"/>
    </location>
</feature>
<sequence length="212" mass="24382">MEVEGLERNFEAFNGAANDEEARLRELERKPHKIALVYLIWLRCFLFAVSRSSSSHKCVPWWMVVGLILSATAVHLLVFLEAVTMMFRTLNALNIILREQTGIWHQLLVAVTAFEVCAWKYGFKNGRLRRREDWKGLKDRAHQSLIRHIWVRLGLARARTHARLGGLMGGGLWMVLGMGWKATWWACYAGPCHVWSCWLRVAMLGLGLGECY</sequence>
<keyword evidence="2" id="KW-0812">Transmembrane</keyword>
<feature type="non-terminal residue" evidence="3">
    <location>
        <position position="1"/>
    </location>
</feature>
<evidence type="ECO:0000313" key="4">
    <source>
        <dbReference type="Proteomes" id="UP000685013"/>
    </source>
</evidence>
<name>A0AAV6MDH3_9ROSI</name>
<evidence type="ECO:0000256" key="1">
    <source>
        <dbReference type="SAM" id="Coils"/>
    </source>
</evidence>
<keyword evidence="1" id="KW-0175">Coiled coil</keyword>
<keyword evidence="2" id="KW-1133">Transmembrane helix</keyword>
<feature type="transmembrane region" description="Helical" evidence="2">
    <location>
        <begin position="32"/>
        <end position="49"/>
    </location>
</feature>
<proteinExistence type="predicted"/>
<dbReference type="EMBL" id="JAGKQH010000015">
    <property type="protein sequence ID" value="KAG6579343.1"/>
    <property type="molecule type" value="Genomic_DNA"/>
</dbReference>
<dbReference type="AlphaFoldDB" id="A0AAV6MDH3"/>
<dbReference type="Proteomes" id="UP000685013">
    <property type="component" value="Chromosome 15"/>
</dbReference>
<feature type="coiled-coil region" evidence="1">
    <location>
        <begin position="3"/>
        <end position="30"/>
    </location>
</feature>
<evidence type="ECO:0000313" key="3">
    <source>
        <dbReference type="EMBL" id="KAG6579343.1"/>
    </source>
</evidence>
<accession>A0AAV6MDH3</accession>